<dbReference type="RefSeq" id="XP_027205342.1">
    <property type="nucleotide sequence ID" value="XM_027349541.1"/>
</dbReference>
<dbReference type="Gene3D" id="3.30.710.10">
    <property type="entry name" value="Potassium Channel Kv1.1, Chain A"/>
    <property type="match status" value="1"/>
</dbReference>
<evidence type="ECO:0000259" key="2">
    <source>
        <dbReference type="PROSITE" id="PS50097"/>
    </source>
</evidence>
<feature type="domain" description="BTB" evidence="2">
    <location>
        <begin position="305"/>
        <end position="370"/>
    </location>
</feature>
<dbReference type="Pfam" id="PF00651">
    <property type="entry name" value="BTB"/>
    <property type="match status" value="1"/>
</dbReference>
<evidence type="ECO:0000313" key="3">
    <source>
        <dbReference type="Proteomes" id="UP000515146"/>
    </source>
</evidence>
<dbReference type="InterPro" id="IPR009091">
    <property type="entry name" value="RCC1/BLIP-II"/>
</dbReference>
<gene>
    <name evidence="4" type="primary">LOC113798949</name>
</gene>
<organism evidence="3 4">
    <name type="scientific">Dermatophagoides pteronyssinus</name>
    <name type="common">European house dust mite</name>
    <dbReference type="NCBI Taxonomy" id="6956"/>
    <lineage>
        <taxon>Eukaryota</taxon>
        <taxon>Metazoa</taxon>
        <taxon>Ecdysozoa</taxon>
        <taxon>Arthropoda</taxon>
        <taxon>Chelicerata</taxon>
        <taxon>Arachnida</taxon>
        <taxon>Acari</taxon>
        <taxon>Acariformes</taxon>
        <taxon>Sarcoptiformes</taxon>
        <taxon>Astigmata</taxon>
        <taxon>Psoroptidia</taxon>
        <taxon>Analgoidea</taxon>
        <taxon>Pyroglyphidae</taxon>
        <taxon>Dermatophagoidinae</taxon>
        <taxon>Dermatophagoides</taxon>
    </lineage>
</organism>
<feature type="repeat" description="RCC1" evidence="1">
    <location>
        <begin position="132"/>
        <end position="182"/>
    </location>
</feature>
<dbReference type="Pfam" id="PF13540">
    <property type="entry name" value="RCC1_2"/>
    <property type="match status" value="1"/>
</dbReference>
<name>A0A6P6YJC8_DERPT</name>
<dbReference type="Pfam" id="PF00415">
    <property type="entry name" value="RCC1"/>
    <property type="match status" value="1"/>
</dbReference>
<dbReference type="SMART" id="SM00225">
    <property type="entry name" value="BTB"/>
    <property type="match status" value="1"/>
</dbReference>
<dbReference type="InterPro" id="IPR051553">
    <property type="entry name" value="Ran_GTPase-activating"/>
</dbReference>
<dbReference type="KEGG" id="dpte:113798949"/>
<dbReference type="OrthoDB" id="10051363at2759"/>
<dbReference type="PROSITE" id="PS50012">
    <property type="entry name" value="RCC1_3"/>
    <property type="match status" value="1"/>
</dbReference>
<dbReference type="Gene3D" id="2.130.10.30">
    <property type="entry name" value="Regulator of chromosome condensation 1/beta-lactamase-inhibitor protein II"/>
    <property type="match status" value="2"/>
</dbReference>
<sequence length="461" mass="53425">MYKWNSCADSTYAYGNEICRWLSLPIYDSKQPQRIDILNDRKIIQIDSGFMFVVILTDDGLVYLASGDSKWKTNNTLRLISNGNDRYEMIACGQYFLLLLRQDGIVFAMGNNKSGQLTACGGEHSLALTNTNQIYSWGCNKYGQLGLGDQNNRTKPTLISFSNDLIENLVAGVWHTLILLKNGQCFGCGYYCCCCLNDDNFQQKYSNILIKIPIENIQNIACTNYHTFSLAFDRSSSSSYYVWGKIEDEELLKPEKILDRPKSFAAATAILFQLRITYGLTSAIHVYESNDSISIIELFDNPDNYDVEFIVDNKRILACKCYLKITIEYYNRMFSGHWKENSRVIIYDYSYDTYYAYLRMLHNGRIGIKQSNIIELIDLANCYGDERLIRHCRTFIRKNLNEQTLFTYLPLINKFEINDMHDKLIELTIEDILPKITNNFLKNQEIITKFLLWFSEQKSSD</sequence>
<accession>A0A6P6YJC8</accession>
<dbReference type="Proteomes" id="UP000515146">
    <property type="component" value="Unplaced"/>
</dbReference>
<dbReference type="InterPro" id="IPR000210">
    <property type="entry name" value="BTB/POZ_dom"/>
</dbReference>
<dbReference type="SUPFAM" id="SSF50985">
    <property type="entry name" value="RCC1/BLIP-II"/>
    <property type="match status" value="1"/>
</dbReference>
<dbReference type="InterPro" id="IPR011333">
    <property type="entry name" value="SKP1/BTB/POZ_sf"/>
</dbReference>
<dbReference type="PROSITE" id="PS50097">
    <property type="entry name" value="BTB"/>
    <property type="match status" value="1"/>
</dbReference>
<keyword evidence="3" id="KW-1185">Reference proteome</keyword>
<dbReference type="InParanoid" id="A0A6P6YJC8"/>
<dbReference type="PANTHER" id="PTHR45982:SF1">
    <property type="entry name" value="REGULATOR OF CHROMOSOME CONDENSATION"/>
    <property type="match status" value="1"/>
</dbReference>
<dbReference type="PANTHER" id="PTHR45982">
    <property type="entry name" value="REGULATOR OF CHROMOSOME CONDENSATION"/>
    <property type="match status" value="1"/>
</dbReference>
<dbReference type="SUPFAM" id="SSF54695">
    <property type="entry name" value="POZ domain"/>
    <property type="match status" value="1"/>
</dbReference>
<dbReference type="AlphaFoldDB" id="A0A6P6YJC8"/>
<evidence type="ECO:0000256" key="1">
    <source>
        <dbReference type="PROSITE-ProRule" id="PRU00235"/>
    </source>
</evidence>
<protein>
    <submittedName>
        <fullName evidence="4">RCC1 and BTB domain-containing protein 2-like</fullName>
    </submittedName>
</protein>
<proteinExistence type="predicted"/>
<dbReference type="InterPro" id="IPR000408">
    <property type="entry name" value="Reg_chr_condens"/>
</dbReference>
<evidence type="ECO:0000313" key="4">
    <source>
        <dbReference type="RefSeq" id="XP_027205342.1"/>
    </source>
</evidence>
<reference evidence="4" key="1">
    <citation type="submission" date="2025-08" db="UniProtKB">
        <authorList>
            <consortium name="RefSeq"/>
        </authorList>
    </citation>
    <scope>IDENTIFICATION</scope>
    <source>
        <strain evidence="4">Airmid</strain>
    </source>
</reference>